<protein>
    <recommendedName>
        <fullName evidence="2 5">Cell shape-determining protein MreC</fullName>
    </recommendedName>
    <alternativeName>
        <fullName evidence="4 5">Cell shape protein MreC</fullName>
    </alternativeName>
</protein>
<dbReference type="NCBIfam" id="TIGR00219">
    <property type="entry name" value="mreC"/>
    <property type="match status" value="1"/>
</dbReference>
<dbReference type="GO" id="GO:0005886">
    <property type="term" value="C:plasma membrane"/>
    <property type="evidence" value="ECO:0007669"/>
    <property type="project" value="TreeGrafter"/>
</dbReference>
<dbReference type="Gene3D" id="2.40.10.350">
    <property type="entry name" value="Rod shape-determining protein MreC, domain 2"/>
    <property type="match status" value="1"/>
</dbReference>
<comment type="function">
    <text evidence="5">Involved in formation and maintenance of cell shape.</text>
</comment>
<dbReference type="InterPro" id="IPR055342">
    <property type="entry name" value="MreC_beta-barrel_core"/>
</dbReference>
<keyword evidence="6" id="KW-1133">Transmembrane helix</keyword>
<evidence type="ECO:0000256" key="6">
    <source>
        <dbReference type="SAM" id="Phobius"/>
    </source>
</evidence>
<evidence type="ECO:0000313" key="9">
    <source>
        <dbReference type="Proteomes" id="UP000275394"/>
    </source>
</evidence>
<dbReference type="Pfam" id="PF04085">
    <property type="entry name" value="MreC"/>
    <property type="match status" value="1"/>
</dbReference>
<keyword evidence="9" id="KW-1185">Reference proteome</keyword>
<dbReference type="Proteomes" id="UP000275394">
    <property type="component" value="Unassembled WGS sequence"/>
</dbReference>
<dbReference type="OrthoDB" id="9808025at2"/>
<proteinExistence type="inferred from homology"/>
<keyword evidence="6" id="KW-0472">Membrane</keyword>
<evidence type="ECO:0000256" key="1">
    <source>
        <dbReference type="ARBA" id="ARBA00009369"/>
    </source>
</evidence>
<dbReference type="PIRSF" id="PIRSF038471">
    <property type="entry name" value="MreC"/>
    <property type="match status" value="1"/>
</dbReference>
<dbReference type="PANTHER" id="PTHR34138">
    <property type="entry name" value="CELL SHAPE-DETERMINING PROTEIN MREC"/>
    <property type="match status" value="1"/>
</dbReference>
<dbReference type="AlphaFoldDB" id="A0A3N2DNH9"/>
<evidence type="ECO:0000256" key="5">
    <source>
        <dbReference type="PIRNR" id="PIRNR038471"/>
    </source>
</evidence>
<dbReference type="Gene3D" id="2.40.10.340">
    <property type="entry name" value="Rod shape-determining protein MreC, domain 1"/>
    <property type="match status" value="1"/>
</dbReference>
<evidence type="ECO:0000256" key="4">
    <source>
        <dbReference type="ARBA" id="ARBA00032089"/>
    </source>
</evidence>
<name>A0A3N2DNH9_9GAMM</name>
<sequence>MGNVIKPLFGSESSLRGRFTLLVIIAIVLVVMDYRTDKLGIVRYVLSTATAPTYWLTDLPKRFAGWGKEHTKSRSMLIEENDALKAESLVLRGRVLKLAALAAENVRLRELLNSSALLRNDVVVAEVIGVSPNPQSHTMVINKGAEGGVYVGQPVLESRGVLGQVIEVTPWSSRVLMITDSSHAIPVQVNRNGVRAVAEGDGLLDELELRHVAATTDIQEGDLLVSSGLGNRFPQGYPVARVSSVIHDPGRSFMAVKATPIAQLDRTRHVLLVFHQPEEVAPEEVTKPPVVVP</sequence>
<evidence type="ECO:0000256" key="2">
    <source>
        <dbReference type="ARBA" id="ARBA00013855"/>
    </source>
</evidence>
<accession>A0A3N2DNH9</accession>
<evidence type="ECO:0000259" key="7">
    <source>
        <dbReference type="Pfam" id="PF04085"/>
    </source>
</evidence>
<feature type="domain" description="Rod shape-determining protein MreC beta-barrel core" evidence="7">
    <location>
        <begin position="127"/>
        <end position="273"/>
    </location>
</feature>
<gene>
    <name evidence="8" type="ORF">EDC56_1671</name>
</gene>
<dbReference type="PANTHER" id="PTHR34138:SF1">
    <property type="entry name" value="CELL SHAPE-DETERMINING PROTEIN MREC"/>
    <property type="match status" value="1"/>
</dbReference>
<dbReference type="InterPro" id="IPR042177">
    <property type="entry name" value="Cell/Rod_1"/>
</dbReference>
<dbReference type="FunFam" id="2.40.10.350:FF:000002">
    <property type="entry name" value="Cell shape-determining protein MreC"/>
    <property type="match status" value="1"/>
</dbReference>
<dbReference type="RefSeq" id="WP_123712058.1">
    <property type="nucleotide sequence ID" value="NZ_RKHR01000004.1"/>
</dbReference>
<keyword evidence="6" id="KW-0812">Transmembrane</keyword>
<feature type="transmembrane region" description="Helical" evidence="6">
    <location>
        <begin position="15"/>
        <end position="34"/>
    </location>
</feature>
<dbReference type="InterPro" id="IPR042175">
    <property type="entry name" value="Cell/Rod_MreC_2"/>
</dbReference>
<dbReference type="InterPro" id="IPR007221">
    <property type="entry name" value="MreC"/>
</dbReference>
<evidence type="ECO:0000313" key="8">
    <source>
        <dbReference type="EMBL" id="ROS01242.1"/>
    </source>
</evidence>
<dbReference type="GO" id="GO:0008360">
    <property type="term" value="P:regulation of cell shape"/>
    <property type="evidence" value="ECO:0007669"/>
    <property type="project" value="UniProtKB-KW"/>
</dbReference>
<reference evidence="8 9" key="1">
    <citation type="submission" date="2018-11" db="EMBL/GenBank/DDBJ databases">
        <title>Genomic Encyclopedia of Type Strains, Phase IV (KMG-IV): sequencing the most valuable type-strain genomes for metagenomic binning, comparative biology and taxonomic classification.</title>
        <authorList>
            <person name="Goeker M."/>
        </authorList>
    </citation>
    <scope>NUCLEOTIDE SEQUENCE [LARGE SCALE GENOMIC DNA]</scope>
    <source>
        <strain evidence="8 9">DSM 100316</strain>
    </source>
</reference>
<comment type="similarity">
    <text evidence="1 5">Belongs to the MreC family.</text>
</comment>
<comment type="caution">
    <text evidence="8">The sequence shown here is derived from an EMBL/GenBank/DDBJ whole genome shotgun (WGS) entry which is preliminary data.</text>
</comment>
<keyword evidence="3 5" id="KW-0133">Cell shape</keyword>
<evidence type="ECO:0000256" key="3">
    <source>
        <dbReference type="ARBA" id="ARBA00022960"/>
    </source>
</evidence>
<organism evidence="8 9">
    <name type="scientific">Sinobacterium caligoides</name>
    <dbReference type="NCBI Taxonomy" id="933926"/>
    <lineage>
        <taxon>Bacteria</taxon>
        <taxon>Pseudomonadati</taxon>
        <taxon>Pseudomonadota</taxon>
        <taxon>Gammaproteobacteria</taxon>
        <taxon>Cellvibrionales</taxon>
        <taxon>Spongiibacteraceae</taxon>
        <taxon>Sinobacterium</taxon>
    </lineage>
</organism>
<dbReference type="EMBL" id="RKHR01000004">
    <property type="protein sequence ID" value="ROS01242.1"/>
    <property type="molecule type" value="Genomic_DNA"/>
</dbReference>